<name>A0A8R1IQI1_CAEJA</name>
<sequence length="67" mass="7329">MLTRNGATWGGPLSSLWSIGGARSRLRADGDVLVIRLSLKVIGLSEKVLRALFPYKRDSCIRSMGPK</sequence>
<evidence type="ECO:0000313" key="1">
    <source>
        <dbReference type="EnsemblMetazoa" id="CJA39893.1"/>
    </source>
</evidence>
<accession>A0A8R1IQI1</accession>
<dbReference type="Proteomes" id="UP000005237">
    <property type="component" value="Unassembled WGS sequence"/>
</dbReference>
<dbReference type="EnsemblMetazoa" id="CJA39893.1">
    <property type="protein sequence ID" value="CJA39893.1"/>
    <property type="gene ID" value="WBGene00215741"/>
</dbReference>
<proteinExistence type="predicted"/>
<reference evidence="2" key="1">
    <citation type="submission" date="2010-08" db="EMBL/GenBank/DDBJ databases">
        <authorList>
            <consortium name="Caenorhabditis japonica Sequencing Consortium"/>
            <person name="Wilson R.K."/>
        </authorList>
    </citation>
    <scope>NUCLEOTIDE SEQUENCE [LARGE SCALE GENOMIC DNA]</scope>
    <source>
        <strain evidence="2">DF5081</strain>
    </source>
</reference>
<evidence type="ECO:0000313" key="2">
    <source>
        <dbReference type="Proteomes" id="UP000005237"/>
    </source>
</evidence>
<dbReference type="AlphaFoldDB" id="A0A8R1IQI1"/>
<keyword evidence="2" id="KW-1185">Reference proteome</keyword>
<organism evidence="1 2">
    <name type="scientific">Caenorhabditis japonica</name>
    <dbReference type="NCBI Taxonomy" id="281687"/>
    <lineage>
        <taxon>Eukaryota</taxon>
        <taxon>Metazoa</taxon>
        <taxon>Ecdysozoa</taxon>
        <taxon>Nematoda</taxon>
        <taxon>Chromadorea</taxon>
        <taxon>Rhabditida</taxon>
        <taxon>Rhabditina</taxon>
        <taxon>Rhabditomorpha</taxon>
        <taxon>Rhabditoidea</taxon>
        <taxon>Rhabditidae</taxon>
        <taxon>Peloderinae</taxon>
        <taxon>Caenorhabditis</taxon>
    </lineage>
</organism>
<reference evidence="1" key="2">
    <citation type="submission" date="2022-06" db="UniProtKB">
        <authorList>
            <consortium name="EnsemblMetazoa"/>
        </authorList>
    </citation>
    <scope>IDENTIFICATION</scope>
    <source>
        <strain evidence="1">DF5081</strain>
    </source>
</reference>
<protein>
    <submittedName>
        <fullName evidence="1">Uncharacterized protein</fullName>
    </submittedName>
</protein>